<dbReference type="HAMAP" id="MF_00902">
    <property type="entry name" value="TatC"/>
    <property type="match status" value="1"/>
</dbReference>
<feature type="transmembrane region" description="Helical" evidence="5">
    <location>
        <begin position="697"/>
        <end position="717"/>
    </location>
</feature>
<feature type="transmembrane region" description="Helical" evidence="5">
    <location>
        <begin position="84"/>
        <end position="106"/>
    </location>
</feature>
<dbReference type="Pfam" id="PF00902">
    <property type="entry name" value="TatC"/>
    <property type="match status" value="2"/>
</dbReference>
<evidence type="ECO:0000256" key="6">
    <source>
        <dbReference type="SAM" id="MobiDB-lite"/>
    </source>
</evidence>
<dbReference type="InterPro" id="IPR002033">
    <property type="entry name" value="TatC"/>
</dbReference>
<evidence type="ECO:0000313" key="8">
    <source>
        <dbReference type="Proteomes" id="UP000315385"/>
    </source>
</evidence>
<comment type="similarity">
    <text evidence="5">Belongs to the TatC family.</text>
</comment>
<feature type="transmembrane region" description="Helical" evidence="5">
    <location>
        <begin position="554"/>
        <end position="575"/>
    </location>
</feature>
<dbReference type="GO" id="GO:0043953">
    <property type="term" value="P:protein transport by the Tat complex"/>
    <property type="evidence" value="ECO:0007669"/>
    <property type="project" value="UniProtKB-UniRule"/>
</dbReference>
<evidence type="ECO:0000313" key="7">
    <source>
        <dbReference type="EMBL" id="TQQ79606.1"/>
    </source>
</evidence>
<feature type="transmembrane region" description="Helical" evidence="5">
    <location>
        <begin position="214"/>
        <end position="231"/>
    </location>
</feature>
<dbReference type="Proteomes" id="UP000315385">
    <property type="component" value="Unassembled WGS sequence"/>
</dbReference>
<feature type="transmembrane region" description="Helical" evidence="5">
    <location>
        <begin position="587"/>
        <end position="610"/>
    </location>
</feature>
<keyword evidence="8" id="KW-1185">Reference proteome</keyword>
<evidence type="ECO:0000256" key="4">
    <source>
        <dbReference type="ARBA" id="ARBA00023136"/>
    </source>
</evidence>
<feature type="transmembrane region" description="Helical" evidence="5">
    <location>
        <begin position="333"/>
        <end position="354"/>
    </location>
</feature>
<feature type="transmembrane region" description="Helical" evidence="5">
    <location>
        <begin position="237"/>
        <end position="258"/>
    </location>
</feature>
<sequence>MASALDDDTQRALGEATATGRAMLRSAQKDLQKVFIVFLIGFLGTFYALRLYIWDFLRSVTESRMRAEVGESFEIIAQTPFDVILLQAKIGLVVGLIVALPVFLYFSRDALKRRGFWRSLPAARWKLATIVGFSAALFVGGAAYGYAVFFPVMFSFLAEFGFEAGFAPRYSIVLWTQFIVLLTLSFGLAAQMPLAITGLSYTEIVQYETFRDKWRHAVVGIFVFGAVFSPPDPFTQIMWAIPLVILYGLSLYLAKVIVTTKRGSDQIDLRATLRSHWNVLAGLAVVGAILPYAFYSYGGRSAVNAVLSYPLIDSRYRVLPLGEGLGVDPQTAMAIYGGVVSVLLAVGGLAYLIYSGLEVDPDGKFGDPTAIDLATLDAAGIEAAPPEAFIELTEEEAMGYASAAIDDGDEAKAQAILDRFDETAEARQAAQDADNADGGDDAGDDGEPGLGDRASRAGDSFLSELTDGEQDADDIGGYYKDIAFVAGSLRSKSFRLVATFMVVLAGTFTWFYIGGLGAVRENFLSRLPPELVGENALEIITLHPVEALLFMVKFSVLAGVVAVVPMVAYYAWPALRELGAVRGRQSVIFLWVGSLTAGLLGGFVLGYFYIAPAIISYLVADARAYNMLLTYRINDFFWLIIFTTVGIGLLADVPIVMLLLNRAGIPYQAMRTRWREVTVGMLTVGALMTPADIVTMFLVTVPLMAAYGVGLLVLFLVTGGGRRNLAPPADIVS</sequence>
<dbReference type="OrthoDB" id="15305at2157"/>
<feature type="transmembrane region" description="Helical" evidence="5">
    <location>
        <begin position="127"/>
        <end position="154"/>
    </location>
</feature>
<dbReference type="AlphaFoldDB" id="A0A544QLX1"/>
<feature type="transmembrane region" description="Helical" evidence="5">
    <location>
        <begin position="174"/>
        <end position="202"/>
    </location>
</feature>
<evidence type="ECO:0000256" key="3">
    <source>
        <dbReference type="ARBA" id="ARBA00022989"/>
    </source>
</evidence>
<feature type="transmembrane region" description="Helical" evidence="5">
    <location>
        <begin position="34"/>
        <end position="53"/>
    </location>
</feature>
<accession>A0A544QLX1</accession>
<gene>
    <name evidence="5" type="primary">tatC</name>
    <name evidence="7" type="ORF">EWF95_11390</name>
</gene>
<evidence type="ECO:0000256" key="2">
    <source>
        <dbReference type="ARBA" id="ARBA00022692"/>
    </source>
</evidence>
<comment type="subunit">
    <text evidence="5">Forms a complex with TatA.</text>
</comment>
<comment type="subcellular location">
    <subcellularLocation>
        <location evidence="5">Cell membrane</location>
        <topology evidence="5">Multi-pass membrane protein</topology>
    </subcellularLocation>
    <subcellularLocation>
        <location evidence="1">Membrane</location>
        <topology evidence="1">Multi-pass membrane protein</topology>
    </subcellularLocation>
</comment>
<protein>
    <recommendedName>
        <fullName evidence="5">Sec-independent protein translocase protein TatC</fullName>
    </recommendedName>
</protein>
<feature type="region of interest" description="Disordered" evidence="6">
    <location>
        <begin position="427"/>
        <end position="454"/>
    </location>
</feature>
<feature type="transmembrane region" description="Helical" evidence="5">
    <location>
        <begin position="279"/>
        <end position="298"/>
    </location>
</feature>
<comment type="caution">
    <text evidence="5">Lacks conserved residue(s) required for the propagation of feature annotation.</text>
</comment>
<comment type="function">
    <text evidence="5">Part of the twin-arginine translocation (Tat) system that transports large folded proteins containing a characteristic twin-arginine motif in their signal peptide across membranes.</text>
</comment>
<keyword evidence="5" id="KW-0811">Translocation</keyword>
<feature type="compositionally biased region" description="Acidic residues" evidence="6">
    <location>
        <begin position="434"/>
        <end position="447"/>
    </location>
</feature>
<keyword evidence="5" id="KW-0653">Protein transport</keyword>
<comment type="caution">
    <text evidence="7">The sequence shown here is derived from an EMBL/GenBank/DDBJ whole genome shotgun (WGS) entry which is preliminary data.</text>
</comment>
<reference evidence="7 8" key="1">
    <citation type="submission" date="2019-02" db="EMBL/GenBank/DDBJ databases">
        <title>Halonotius sp. a new haloqrchaeon isolated from saline water.</title>
        <authorList>
            <person name="Duran-Viseras A."/>
            <person name="Sanchez-Porro C."/>
            <person name="Ventosa A."/>
        </authorList>
    </citation>
    <scope>NUCLEOTIDE SEQUENCE [LARGE SCALE GENOMIC DNA]</scope>
    <source>
        <strain evidence="7 8">F9-27</strain>
    </source>
</reference>
<dbReference type="RefSeq" id="WP_142444194.1">
    <property type="nucleotide sequence ID" value="NZ_SESI01000003.1"/>
</dbReference>
<name>A0A544QLX1_9EURY</name>
<evidence type="ECO:0000256" key="5">
    <source>
        <dbReference type="HAMAP-Rule" id="MF_00902"/>
    </source>
</evidence>
<dbReference type="PANTHER" id="PTHR30371">
    <property type="entry name" value="SEC-INDEPENDENT PROTEIN TRANSLOCASE PROTEIN TATC"/>
    <property type="match status" value="1"/>
</dbReference>
<dbReference type="PRINTS" id="PR01840">
    <property type="entry name" value="TATCFAMILY"/>
</dbReference>
<keyword evidence="4 5" id="KW-0472">Membrane</keyword>
<keyword evidence="5" id="KW-0813">Transport</keyword>
<dbReference type="EMBL" id="SESI01000003">
    <property type="protein sequence ID" value="TQQ79606.1"/>
    <property type="molecule type" value="Genomic_DNA"/>
</dbReference>
<organism evidence="7 8">
    <name type="scientific">Halonotius roseus</name>
    <dbReference type="NCBI Taxonomy" id="2511997"/>
    <lineage>
        <taxon>Archaea</taxon>
        <taxon>Methanobacteriati</taxon>
        <taxon>Methanobacteriota</taxon>
        <taxon>Stenosarchaea group</taxon>
        <taxon>Halobacteria</taxon>
        <taxon>Halobacteriales</taxon>
        <taxon>Haloferacaceae</taxon>
        <taxon>Halonotius</taxon>
    </lineage>
</organism>
<feature type="transmembrane region" description="Helical" evidence="5">
    <location>
        <begin position="636"/>
        <end position="660"/>
    </location>
</feature>
<proteinExistence type="inferred from homology"/>
<feature type="transmembrane region" description="Helical" evidence="5">
    <location>
        <begin position="496"/>
        <end position="519"/>
    </location>
</feature>
<evidence type="ECO:0000256" key="1">
    <source>
        <dbReference type="ARBA" id="ARBA00004141"/>
    </source>
</evidence>
<dbReference type="GO" id="GO:0065002">
    <property type="term" value="P:intracellular protein transmembrane transport"/>
    <property type="evidence" value="ECO:0007669"/>
    <property type="project" value="TreeGrafter"/>
</dbReference>
<dbReference type="PANTHER" id="PTHR30371:SF0">
    <property type="entry name" value="SEC-INDEPENDENT PROTEIN TRANSLOCASE PROTEIN TATC, CHLOROPLASTIC-RELATED"/>
    <property type="match status" value="1"/>
</dbReference>
<dbReference type="GO" id="GO:0009977">
    <property type="term" value="F:proton motive force dependent protein transmembrane transporter activity"/>
    <property type="evidence" value="ECO:0007669"/>
    <property type="project" value="TreeGrafter"/>
</dbReference>
<keyword evidence="2 5" id="KW-0812">Transmembrane</keyword>
<keyword evidence="3 5" id="KW-1133">Transmembrane helix</keyword>
<dbReference type="GO" id="GO:0033281">
    <property type="term" value="C:TAT protein transport complex"/>
    <property type="evidence" value="ECO:0007669"/>
    <property type="project" value="UniProtKB-UniRule"/>
</dbReference>
<keyword evidence="5" id="KW-1003">Cell membrane</keyword>